<dbReference type="PANTHER" id="PTHR47515">
    <property type="entry name" value="LOW CALCIUM RESPONSE LOCUS PROTEIN T"/>
    <property type="match status" value="1"/>
</dbReference>
<dbReference type="Proteomes" id="UP001500573">
    <property type="component" value="Unassembled WGS sequence"/>
</dbReference>
<dbReference type="NCBIfam" id="NF033516">
    <property type="entry name" value="transpos_IS3"/>
    <property type="match status" value="1"/>
</dbReference>
<gene>
    <name evidence="3" type="ORF">GCM10009108_26680</name>
</gene>
<dbReference type="Gene3D" id="3.30.420.10">
    <property type="entry name" value="Ribonuclease H-like superfamily/Ribonuclease H"/>
    <property type="match status" value="1"/>
</dbReference>
<evidence type="ECO:0000256" key="1">
    <source>
        <dbReference type="SAM" id="MobiDB-lite"/>
    </source>
</evidence>
<dbReference type="InterPro" id="IPR001584">
    <property type="entry name" value="Integrase_cat-core"/>
</dbReference>
<sequence length="244" mass="28144">MVEEIQLHIGQLPSYGYRRVWALVRRGREQRQEPPVNAKRVYRVMRDHGLLLERRRRPQMPARRHDGQVAVLRSNQRWCSDGFEFRCDDGSPLRVTFALDCCDREAMSWSATTAGHSGDVVRDVMLAALEHRFGNTDQTPQQIEWLSDNGSGYIAAKTREFARRIGLKPLTTPVRSPQSNGMAESFVKTIKRDYVAFMPKADVPTALQNLAIAFEHYNEQHPHSALKYRSPREFRRHQDLSTQG</sequence>
<protein>
    <recommendedName>
        <fullName evidence="2">Integrase catalytic domain-containing protein</fullName>
    </recommendedName>
</protein>
<name>A0ABP3WEF2_9BURK</name>
<evidence type="ECO:0000313" key="4">
    <source>
        <dbReference type="Proteomes" id="UP001500573"/>
    </source>
</evidence>
<accession>A0ABP3WEF2</accession>
<proteinExistence type="predicted"/>
<evidence type="ECO:0000259" key="2">
    <source>
        <dbReference type="PROSITE" id="PS50994"/>
    </source>
</evidence>
<dbReference type="PANTHER" id="PTHR47515:SF1">
    <property type="entry name" value="BLR2054 PROTEIN"/>
    <property type="match status" value="1"/>
</dbReference>
<dbReference type="EMBL" id="BAAAEX010000014">
    <property type="protein sequence ID" value="GAA0783086.1"/>
    <property type="molecule type" value="Genomic_DNA"/>
</dbReference>
<organism evidence="3 4">
    <name type="scientific">Castellaniella ginsengisoli</name>
    <dbReference type="NCBI Taxonomy" id="546114"/>
    <lineage>
        <taxon>Bacteria</taxon>
        <taxon>Pseudomonadati</taxon>
        <taxon>Pseudomonadota</taxon>
        <taxon>Betaproteobacteria</taxon>
        <taxon>Burkholderiales</taxon>
        <taxon>Alcaligenaceae</taxon>
        <taxon>Castellaniella</taxon>
    </lineage>
</organism>
<dbReference type="PROSITE" id="PS50994">
    <property type="entry name" value="INTEGRASE"/>
    <property type="match status" value="1"/>
</dbReference>
<keyword evidence="4" id="KW-1185">Reference proteome</keyword>
<feature type="region of interest" description="Disordered" evidence="1">
    <location>
        <begin position="222"/>
        <end position="244"/>
    </location>
</feature>
<dbReference type="InterPro" id="IPR025948">
    <property type="entry name" value="HTH-like_dom"/>
</dbReference>
<dbReference type="InterPro" id="IPR048020">
    <property type="entry name" value="Transpos_IS3"/>
</dbReference>
<comment type="caution">
    <text evidence="3">The sequence shown here is derived from an EMBL/GenBank/DDBJ whole genome shotgun (WGS) entry which is preliminary data.</text>
</comment>
<dbReference type="SUPFAM" id="SSF53098">
    <property type="entry name" value="Ribonuclease H-like"/>
    <property type="match status" value="1"/>
</dbReference>
<feature type="domain" description="Integrase catalytic" evidence="2">
    <location>
        <begin position="57"/>
        <end position="239"/>
    </location>
</feature>
<dbReference type="InterPro" id="IPR012337">
    <property type="entry name" value="RNaseH-like_sf"/>
</dbReference>
<dbReference type="InterPro" id="IPR036397">
    <property type="entry name" value="RNaseH_sf"/>
</dbReference>
<dbReference type="Pfam" id="PF13276">
    <property type="entry name" value="HTH_21"/>
    <property type="match status" value="1"/>
</dbReference>
<evidence type="ECO:0000313" key="3">
    <source>
        <dbReference type="EMBL" id="GAA0783086.1"/>
    </source>
</evidence>
<reference evidence="4" key="1">
    <citation type="journal article" date="2019" name="Int. J. Syst. Evol. Microbiol.">
        <title>The Global Catalogue of Microorganisms (GCM) 10K type strain sequencing project: providing services to taxonomists for standard genome sequencing and annotation.</title>
        <authorList>
            <consortium name="The Broad Institute Genomics Platform"/>
            <consortium name="The Broad Institute Genome Sequencing Center for Infectious Disease"/>
            <person name="Wu L."/>
            <person name="Ma J."/>
        </authorList>
    </citation>
    <scope>NUCLEOTIDE SEQUENCE [LARGE SCALE GENOMIC DNA]</scope>
    <source>
        <strain evidence="4">JCM 15515</strain>
    </source>
</reference>
<dbReference type="Pfam" id="PF13683">
    <property type="entry name" value="rve_3"/>
    <property type="match status" value="1"/>
</dbReference>
<feature type="compositionally biased region" description="Basic and acidic residues" evidence="1">
    <location>
        <begin position="230"/>
        <end position="244"/>
    </location>
</feature>